<dbReference type="InterPro" id="IPR036249">
    <property type="entry name" value="Thioredoxin-like_sf"/>
</dbReference>
<name>A0A654DJY5_SPHMU</name>
<dbReference type="SUPFAM" id="SSF52833">
    <property type="entry name" value="Thioredoxin-like"/>
    <property type="match status" value="1"/>
</dbReference>
<accession>A0A654DJY5</accession>
<sequence>MKQKTNSIVFELGVYIFPTYIVIDRDGKIIFRDSSEGLARIKDIVLK</sequence>
<evidence type="ECO:0000313" key="1">
    <source>
        <dbReference type="EMBL" id="VXD05622.1"/>
    </source>
</evidence>
<dbReference type="EMBL" id="CABWMV010000025">
    <property type="protein sequence ID" value="VXD05622.1"/>
    <property type="molecule type" value="Genomic_DNA"/>
</dbReference>
<evidence type="ECO:0008006" key="3">
    <source>
        <dbReference type="Google" id="ProtNLM"/>
    </source>
</evidence>
<reference evidence="1 2" key="1">
    <citation type="submission" date="2019-10" db="EMBL/GenBank/DDBJ databases">
        <authorList>
            <person name="Karimi E."/>
        </authorList>
    </citation>
    <scope>NUCLEOTIDE SEQUENCE [LARGE SCALE GENOMIC DNA]</scope>
    <source>
        <strain evidence="1">Sphingobacterium sp. 8BC</strain>
    </source>
</reference>
<dbReference type="RefSeq" id="WP_159332943.1">
    <property type="nucleotide sequence ID" value="NZ_CP068086.1"/>
</dbReference>
<protein>
    <recommendedName>
        <fullName evidence="3">TlpA family protein disulfide reductase</fullName>
    </recommendedName>
</protein>
<proteinExistence type="predicted"/>
<gene>
    <name evidence="1" type="ORF">SPHINGO8BC_60587</name>
</gene>
<dbReference type="AlphaFoldDB" id="A0A654DJY5"/>
<organism evidence="1 2">
    <name type="scientific">Sphingobacterium multivorum</name>
    <dbReference type="NCBI Taxonomy" id="28454"/>
    <lineage>
        <taxon>Bacteria</taxon>
        <taxon>Pseudomonadati</taxon>
        <taxon>Bacteroidota</taxon>
        <taxon>Sphingobacteriia</taxon>
        <taxon>Sphingobacteriales</taxon>
        <taxon>Sphingobacteriaceae</taxon>
        <taxon>Sphingobacterium</taxon>
    </lineage>
</organism>
<dbReference type="Proteomes" id="UP000432350">
    <property type="component" value="Unassembled WGS sequence"/>
</dbReference>
<evidence type="ECO:0000313" key="2">
    <source>
        <dbReference type="Proteomes" id="UP000432350"/>
    </source>
</evidence>